<proteinExistence type="inferred from homology"/>
<evidence type="ECO:0000256" key="1">
    <source>
        <dbReference type="ARBA" id="ARBA00007119"/>
    </source>
</evidence>
<dbReference type="GO" id="GO:0020037">
    <property type="term" value="F:heme binding"/>
    <property type="evidence" value="ECO:0007669"/>
    <property type="project" value="UniProtKB-UniRule"/>
</dbReference>
<reference evidence="7 8" key="1">
    <citation type="submission" date="2016-04" db="EMBL/GenBank/DDBJ databases">
        <title>Polished mammalian reference genomes with single-molecule sequencing and chromosome conformation capture applied to the Capra hircus genome.</title>
        <authorList>
            <person name="Bickhart D.M."/>
            <person name="Koren S."/>
            <person name="Rosen B."/>
            <person name="Hastie A."/>
            <person name="Liachko I."/>
            <person name="Sullivan S.T."/>
            <person name="Burton J."/>
            <person name="Sayre B.L."/>
            <person name="Huson H.J."/>
            <person name="Lee J."/>
            <person name="Lam E."/>
            <person name="Kelley C.M."/>
            <person name="Hutchison J.L."/>
            <person name="Zhou Y."/>
            <person name="Sun J."/>
            <person name="Crisa A."/>
            <person name="Schwartz J.C."/>
            <person name="Hammond J.A."/>
            <person name="Schroeder S.G."/>
            <person name="Liu G.E."/>
            <person name="Dunham M."/>
            <person name="Shendure J."/>
            <person name="Sonstegard T.S."/>
            <person name="Phillippy A.M."/>
            <person name="Van Tassell C.P."/>
            <person name="Smith T.P."/>
        </authorList>
    </citation>
    <scope>NUCLEOTIDE SEQUENCE [LARGE SCALE GENOMIC DNA]</scope>
</reference>
<dbReference type="Ensembl" id="ENSCHIT00000029524.1">
    <property type="protein sequence ID" value="ENSCHIP00000021671.1"/>
    <property type="gene ID" value="ENSCHIG00000019906.1"/>
</dbReference>
<organism evidence="7 8">
    <name type="scientific">Capra hircus</name>
    <name type="common">Goat</name>
    <dbReference type="NCBI Taxonomy" id="9925"/>
    <lineage>
        <taxon>Eukaryota</taxon>
        <taxon>Metazoa</taxon>
        <taxon>Chordata</taxon>
        <taxon>Craniata</taxon>
        <taxon>Vertebrata</taxon>
        <taxon>Euteleostomi</taxon>
        <taxon>Mammalia</taxon>
        <taxon>Eutheria</taxon>
        <taxon>Laurasiatheria</taxon>
        <taxon>Artiodactyla</taxon>
        <taxon>Ruminantia</taxon>
        <taxon>Pecora</taxon>
        <taxon>Bovidae</taxon>
        <taxon>Caprinae</taxon>
        <taxon>Capra</taxon>
    </lineage>
</organism>
<dbReference type="GO" id="GO:0002376">
    <property type="term" value="P:immune system process"/>
    <property type="evidence" value="ECO:0007669"/>
    <property type="project" value="UniProtKB-KW"/>
</dbReference>
<evidence type="ECO:0000256" key="4">
    <source>
        <dbReference type="ARBA" id="ARBA00023079"/>
    </source>
</evidence>
<evidence type="ECO:0000313" key="7">
    <source>
        <dbReference type="Ensembl" id="ENSCHIP00000021671.1"/>
    </source>
</evidence>
<sequence>MAADKSSPVEKSWTIFKEYHIDEDVGFALPLPLEELPHPYDAWISIARNLPELINNNQLRVEVEKLATLSIDGLRGHKAQRLAHLVLGYITMAYVWGRGDGDIRKVLPSNIAVPYCQLSEKLGLPPILLYADCVLANWKKKDPNGNMDILFSFPGGDCGKGFFLVSLLVEIAAASAIKVIPNIFDAVQREDTDTLQKALLDISSSLHKAREAFSQIHGKYCVCFWLSRCNPLLSEGLLYEGVWDTPKKFAGGSAAQSSIFQCFDVLLGIQHTVGGVPSDFAAEFLQEMRTYMPPAHQSFLLSLKAKPSVREFVLSKGNATLQKIYNECVEAMVSLRNYHLQIVAKYIMIPASRQSKVERSSEEASESESKGTGGTNIMDFLKTVRVKTVNCLLKED</sequence>
<dbReference type="Gene3D" id="1.20.58.480">
    <property type="match status" value="1"/>
</dbReference>
<evidence type="ECO:0000313" key="8">
    <source>
        <dbReference type="Proteomes" id="UP000291000"/>
    </source>
</evidence>
<keyword evidence="5 6" id="KW-0349">Heme</keyword>
<keyword evidence="4 6" id="KW-0823">Tryptophan catabolism</keyword>
<name>A0A452FBP7_CAPHI</name>
<gene>
    <name evidence="7" type="primary">IDO1</name>
</gene>
<dbReference type="PANTHER" id="PTHR28657:SF2">
    <property type="entry name" value="INDOLEAMINE 2,3-DIOXYGENASE 1"/>
    <property type="match status" value="1"/>
</dbReference>
<dbReference type="Bgee" id="ENSCHIG00000019906">
    <property type="expression patterns" value="Expressed in spleen and 9 other cell types or tissues"/>
</dbReference>
<reference evidence="7" key="3">
    <citation type="submission" date="2025-09" db="UniProtKB">
        <authorList>
            <consortium name="Ensembl"/>
        </authorList>
    </citation>
    <scope>IDENTIFICATION</scope>
</reference>
<feature type="binding site" description="proximal binding residue" evidence="5">
    <location>
        <position position="339"/>
    </location>
    <ligand>
        <name>heme b</name>
        <dbReference type="ChEBI" id="CHEBI:60344"/>
    </ligand>
    <ligandPart>
        <name>Fe</name>
        <dbReference type="ChEBI" id="CHEBI:18248"/>
    </ligandPart>
</feature>
<keyword evidence="6" id="KW-0223">Dioxygenase</keyword>
<keyword evidence="6" id="KW-0391">Immunity</keyword>
<dbReference type="EMBL" id="LWLT01000029">
    <property type="status" value="NOT_ANNOTATED_CDS"/>
    <property type="molecule type" value="Genomic_DNA"/>
</dbReference>
<reference evidence="7" key="2">
    <citation type="submission" date="2025-08" db="UniProtKB">
        <authorList>
            <consortium name="Ensembl"/>
        </authorList>
    </citation>
    <scope>IDENTIFICATION</scope>
</reference>
<protein>
    <recommendedName>
        <fullName evidence="6">Indoleamine 2,3-dioxygenase 1</fullName>
        <shortName evidence="6">IDO-1</shortName>
        <ecNumber evidence="6">1.13.11.52</ecNumber>
    </recommendedName>
</protein>
<dbReference type="AlphaFoldDB" id="A0A452FBP7"/>
<dbReference type="GeneTree" id="ENSGT00940000161410"/>
<dbReference type="GO" id="GO:0019441">
    <property type="term" value="P:L-tryptophan catabolic process to kynurenine"/>
    <property type="evidence" value="ECO:0007669"/>
    <property type="project" value="UniProtKB-UniRule"/>
</dbReference>
<comment type="catalytic activity">
    <reaction evidence="6">
        <text>D-tryptophan + O2 = N-formyl-D-kynurenine</text>
        <dbReference type="Rhea" id="RHEA:14189"/>
        <dbReference type="ChEBI" id="CHEBI:15379"/>
        <dbReference type="ChEBI" id="CHEBI:57719"/>
        <dbReference type="ChEBI" id="CHEBI:60051"/>
        <dbReference type="EC" id="1.13.11.52"/>
    </reaction>
</comment>
<dbReference type="PROSITE" id="PS00876">
    <property type="entry name" value="IDO_1"/>
    <property type="match status" value="1"/>
</dbReference>
<comment type="similarity">
    <text evidence="1 6">Belongs to the indoleamine 2,3-dioxygenase family.</text>
</comment>
<keyword evidence="6" id="KW-0560">Oxidoreductase</keyword>
<dbReference type="Pfam" id="PF01231">
    <property type="entry name" value="IDO"/>
    <property type="match status" value="1"/>
</dbReference>
<evidence type="ECO:0000256" key="3">
    <source>
        <dbReference type="ARBA" id="ARBA00023004"/>
    </source>
</evidence>
<comment type="function">
    <text evidence="6">Catalyzes the first and rate limiting step of the catabolism of tryptophan along the kynurenine pathway. Involved in immune regulation.</text>
</comment>
<dbReference type="GO" id="GO:0004833">
    <property type="term" value="F:L-tryptophan 2,3-dioxygenase activity"/>
    <property type="evidence" value="ECO:0007669"/>
    <property type="project" value="TreeGrafter"/>
</dbReference>
<dbReference type="GO" id="GO:0046872">
    <property type="term" value="F:metal ion binding"/>
    <property type="evidence" value="ECO:0007669"/>
    <property type="project" value="UniProtKB-UniRule"/>
</dbReference>
<dbReference type="GO" id="GO:0034354">
    <property type="term" value="P:'de novo' NAD+ biosynthetic process from L-tryptophan"/>
    <property type="evidence" value="ECO:0007669"/>
    <property type="project" value="TreeGrafter"/>
</dbReference>
<comment type="subunit">
    <text evidence="6">Monomer.</text>
</comment>
<accession>A0A452FBP7</accession>
<dbReference type="Proteomes" id="UP000291000">
    <property type="component" value="Chromosome 27"/>
</dbReference>
<dbReference type="PANTHER" id="PTHR28657">
    <property type="entry name" value="INDOLEAMINE 2,3-DIOXYGENASE"/>
    <property type="match status" value="1"/>
</dbReference>
<dbReference type="GO" id="GO:0005829">
    <property type="term" value="C:cytosol"/>
    <property type="evidence" value="ECO:0007669"/>
    <property type="project" value="UniProtKB-SubCell"/>
</dbReference>
<evidence type="ECO:0000256" key="2">
    <source>
        <dbReference type="ARBA" id="ARBA00022723"/>
    </source>
</evidence>
<dbReference type="EC" id="1.13.11.52" evidence="6"/>
<dbReference type="InterPro" id="IPR000898">
    <property type="entry name" value="Indolamine_dOase"/>
</dbReference>
<comment type="catalytic activity">
    <reaction evidence="6">
        <text>L-tryptophan + O2 = N-formyl-L-kynurenine</text>
        <dbReference type="Rhea" id="RHEA:24536"/>
        <dbReference type="ChEBI" id="CHEBI:15379"/>
        <dbReference type="ChEBI" id="CHEBI:57912"/>
        <dbReference type="ChEBI" id="CHEBI:58629"/>
    </reaction>
</comment>
<dbReference type="SUPFAM" id="SSF140959">
    <property type="entry name" value="Indolic compounds 2,3-dioxygenase-like"/>
    <property type="match status" value="1"/>
</dbReference>
<evidence type="ECO:0000256" key="5">
    <source>
        <dbReference type="PIRSR" id="PIRSR600898-1"/>
    </source>
</evidence>
<keyword evidence="8" id="KW-1185">Reference proteome</keyword>
<evidence type="ECO:0000256" key="6">
    <source>
        <dbReference type="RuleBase" id="RU369119"/>
    </source>
</evidence>
<dbReference type="InterPro" id="IPR037217">
    <property type="entry name" value="Trp/Indoleamine_2_3_dOase-like"/>
</dbReference>
<comment type="subcellular location">
    <subcellularLocation>
        <location evidence="6">Cytoplasm</location>
        <location evidence="6">Cytosol</location>
    </subcellularLocation>
</comment>
<keyword evidence="3 5" id="KW-0408">Iron</keyword>
<dbReference type="GO" id="GO:0033754">
    <property type="term" value="F:indoleamine 2,3-dioxygenase activity"/>
    <property type="evidence" value="ECO:0007669"/>
    <property type="project" value="UniProtKB-EC"/>
</dbReference>
<keyword evidence="6" id="KW-0963">Cytoplasm</keyword>
<keyword evidence="2 5" id="KW-0479">Metal-binding</keyword>